<evidence type="ECO:0000313" key="1">
    <source>
        <dbReference type="EMBL" id="OXU26543.1"/>
    </source>
</evidence>
<keyword evidence="2" id="KW-1185">Reference proteome</keyword>
<name>A0A232F7W9_9HYME</name>
<evidence type="ECO:0000313" key="2">
    <source>
        <dbReference type="Proteomes" id="UP000215335"/>
    </source>
</evidence>
<dbReference type="PANTHER" id="PTHR20905:SF32">
    <property type="entry name" value="ARYLALKYLAMINE N-ACETYLTRANSFERASE-LIKE 7, ISOFORM A"/>
    <property type="match status" value="1"/>
</dbReference>
<accession>A0A232F7W9</accession>
<comment type="caution">
    <text evidence="1">The sequence shown here is derived from an EMBL/GenBank/DDBJ whole genome shotgun (WGS) entry which is preliminary data.</text>
</comment>
<dbReference type="Proteomes" id="UP000215335">
    <property type="component" value="Unassembled WGS sequence"/>
</dbReference>
<evidence type="ECO:0008006" key="3">
    <source>
        <dbReference type="Google" id="ProtNLM"/>
    </source>
</evidence>
<protein>
    <recommendedName>
        <fullName evidence="3">N-acetyltransferase domain-containing protein</fullName>
    </recommendedName>
</protein>
<dbReference type="AlphaFoldDB" id="A0A232F7W9"/>
<proteinExistence type="predicted"/>
<dbReference type="EMBL" id="NNAY01000781">
    <property type="protein sequence ID" value="OXU26543.1"/>
    <property type="molecule type" value="Genomic_DNA"/>
</dbReference>
<gene>
    <name evidence="1" type="ORF">TSAR_005655</name>
</gene>
<dbReference type="Gene3D" id="3.40.630.30">
    <property type="match status" value="1"/>
</dbReference>
<dbReference type="GO" id="GO:0008080">
    <property type="term" value="F:N-acetyltransferase activity"/>
    <property type="evidence" value="ECO:0007669"/>
    <property type="project" value="TreeGrafter"/>
</dbReference>
<reference evidence="1 2" key="1">
    <citation type="journal article" date="2017" name="Curr. Biol.">
        <title>The Evolution of Venom by Co-option of Single-Copy Genes.</title>
        <authorList>
            <person name="Martinson E.O."/>
            <person name="Mrinalini"/>
            <person name="Kelkar Y.D."/>
            <person name="Chang C.H."/>
            <person name="Werren J.H."/>
        </authorList>
    </citation>
    <scope>NUCLEOTIDE SEQUENCE [LARGE SCALE GENOMIC DNA]</scope>
    <source>
        <strain evidence="1 2">Alberta</strain>
        <tissue evidence="1">Whole body</tissue>
    </source>
</reference>
<organism evidence="1 2">
    <name type="scientific">Trichomalopsis sarcophagae</name>
    <dbReference type="NCBI Taxonomy" id="543379"/>
    <lineage>
        <taxon>Eukaryota</taxon>
        <taxon>Metazoa</taxon>
        <taxon>Ecdysozoa</taxon>
        <taxon>Arthropoda</taxon>
        <taxon>Hexapoda</taxon>
        <taxon>Insecta</taxon>
        <taxon>Pterygota</taxon>
        <taxon>Neoptera</taxon>
        <taxon>Endopterygota</taxon>
        <taxon>Hymenoptera</taxon>
        <taxon>Apocrita</taxon>
        <taxon>Proctotrupomorpha</taxon>
        <taxon>Chalcidoidea</taxon>
        <taxon>Pteromalidae</taxon>
        <taxon>Pteromalinae</taxon>
        <taxon>Trichomalopsis</taxon>
    </lineage>
</organism>
<dbReference type="PANTHER" id="PTHR20905">
    <property type="entry name" value="N-ACETYLTRANSFERASE-RELATED"/>
    <property type="match status" value="1"/>
</dbReference>
<sequence length="276" mass="31698">MSGQAQKPDWIRPPGPLKVWKIIDGYEMMMDGTWSPIKISIQEIPPDRHEEVIQHMCTYFLNDDPVCKSLKTKDDPKRLMDTIMLWRHCLQQGLVVGAFTIDYFGRLSKLAAVNMLLVITDYSELSLVDIVKKFSSPLSIRLFKMYYELSLKADVCKIFGVDKYIYATGLSVAYAYRGQKLGQRLLEARQSSFTRWMIFSKAERFLANFRTDIGRYYGIKATSSTFTSPASQVLAERAGFKVAHVQYYANLVNRDGTPAYPDIEATDMKIMIKYLE</sequence>
<dbReference type="OrthoDB" id="8113373at2759"/>